<evidence type="ECO:0000313" key="3">
    <source>
        <dbReference type="Proteomes" id="UP000324222"/>
    </source>
</evidence>
<evidence type="ECO:0000256" key="1">
    <source>
        <dbReference type="SAM" id="MobiDB-lite"/>
    </source>
</evidence>
<accession>A0A5B7GVV8</accession>
<keyword evidence="3" id="KW-1185">Reference proteome</keyword>
<comment type="caution">
    <text evidence="2">The sequence shown here is derived from an EMBL/GenBank/DDBJ whole genome shotgun (WGS) entry which is preliminary data.</text>
</comment>
<organism evidence="2 3">
    <name type="scientific">Portunus trituberculatus</name>
    <name type="common">Swimming crab</name>
    <name type="synonym">Neptunus trituberculatus</name>
    <dbReference type="NCBI Taxonomy" id="210409"/>
    <lineage>
        <taxon>Eukaryota</taxon>
        <taxon>Metazoa</taxon>
        <taxon>Ecdysozoa</taxon>
        <taxon>Arthropoda</taxon>
        <taxon>Crustacea</taxon>
        <taxon>Multicrustacea</taxon>
        <taxon>Malacostraca</taxon>
        <taxon>Eumalacostraca</taxon>
        <taxon>Eucarida</taxon>
        <taxon>Decapoda</taxon>
        <taxon>Pleocyemata</taxon>
        <taxon>Brachyura</taxon>
        <taxon>Eubrachyura</taxon>
        <taxon>Portunoidea</taxon>
        <taxon>Portunidae</taxon>
        <taxon>Portuninae</taxon>
        <taxon>Portunus</taxon>
    </lineage>
</organism>
<reference evidence="2 3" key="1">
    <citation type="submission" date="2019-05" db="EMBL/GenBank/DDBJ databases">
        <title>Another draft genome of Portunus trituberculatus and its Hox gene families provides insights of decapod evolution.</title>
        <authorList>
            <person name="Jeong J.-H."/>
            <person name="Song I."/>
            <person name="Kim S."/>
            <person name="Choi T."/>
            <person name="Kim D."/>
            <person name="Ryu S."/>
            <person name="Kim W."/>
        </authorList>
    </citation>
    <scope>NUCLEOTIDE SEQUENCE [LARGE SCALE GENOMIC DNA]</scope>
    <source>
        <tissue evidence="2">Muscle</tissue>
    </source>
</reference>
<gene>
    <name evidence="2" type="ORF">E2C01_054760</name>
</gene>
<dbReference type="AlphaFoldDB" id="A0A5B7GVV8"/>
<sequence length="79" mass="8814">METPLVLWEFLETGSSYRHNDRADCLTSNSDHHHSLLRHRMWFMSSPVRAQSSTPQGLITSKGMGGTLMSSLHPASKAC</sequence>
<protein>
    <submittedName>
        <fullName evidence="2">Uncharacterized protein</fullName>
    </submittedName>
</protein>
<feature type="region of interest" description="Disordered" evidence="1">
    <location>
        <begin position="53"/>
        <end position="79"/>
    </location>
</feature>
<name>A0A5B7GVV8_PORTR</name>
<proteinExistence type="predicted"/>
<dbReference type="EMBL" id="VSRR010017807">
    <property type="protein sequence ID" value="MPC60704.1"/>
    <property type="molecule type" value="Genomic_DNA"/>
</dbReference>
<dbReference type="Proteomes" id="UP000324222">
    <property type="component" value="Unassembled WGS sequence"/>
</dbReference>
<evidence type="ECO:0000313" key="2">
    <source>
        <dbReference type="EMBL" id="MPC60704.1"/>
    </source>
</evidence>